<dbReference type="AlphaFoldDB" id="A0A371NXW4"/>
<dbReference type="InterPro" id="IPR008792">
    <property type="entry name" value="PQQD"/>
</dbReference>
<gene>
    <name evidence="1" type="ORF">DY023_01780</name>
</gene>
<reference evidence="1 2" key="1">
    <citation type="submission" date="2018-08" db="EMBL/GenBank/DDBJ databases">
        <title>Isolation, diversity and antifungal activity of Actinobacteria from cow dung.</title>
        <authorList>
            <person name="Ling L."/>
        </authorList>
    </citation>
    <scope>NUCLEOTIDE SEQUENCE [LARGE SCALE GENOMIC DNA]</scope>
    <source>
        <strain evidence="1 2">NEAU-LLE</strain>
    </source>
</reference>
<dbReference type="Pfam" id="PF05402">
    <property type="entry name" value="PqqD"/>
    <property type="match status" value="1"/>
</dbReference>
<evidence type="ECO:0000313" key="1">
    <source>
        <dbReference type="EMBL" id="REJ08018.1"/>
    </source>
</evidence>
<keyword evidence="2" id="KW-1185">Reference proteome</keyword>
<dbReference type="Proteomes" id="UP000262172">
    <property type="component" value="Unassembled WGS sequence"/>
</dbReference>
<accession>A0A371NXW4</accession>
<proteinExistence type="predicted"/>
<protein>
    <recommendedName>
        <fullName evidence="3">PqqD family protein</fullName>
    </recommendedName>
</protein>
<comment type="caution">
    <text evidence="1">The sequence shown here is derived from an EMBL/GenBank/DDBJ whole genome shotgun (WGS) entry which is preliminary data.</text>
</comment>
<evidence type="ECO:0008006" key="3">
    <source>
        <dbReference type="Google" id="ProtNLM"/>
    </source>
</evidence>
<dbReference type="OrthoDB" id="4869642at2"/>
<dbReference type="EMBL" id="QUAB01000013">
    <property type="protein sequence ID" value="REJ08018.1"/>
    <property type="molecule type" value="Genomic_DNA"/>
</dbReference>
<evidence type="ECO:0000313" key="2">
    <source>
        <dbReference type="Proteomes" id="UP000262172"/>
    </source>
</evidence>
<dbReference type="RefSeq" id="WP_116240630.1">
    <property type="nucleotide sequence ID" value="NZ_QUAB01000013.1"/>
</dbReference>
<organism evidence="1 2">
    <name type="scientific">Microbacterium bovistercoris</name>
    <dbReference type="NCBI Taxonomy" id="2293570"/>
    <lineage>
        <taxon>Bacteria</taxon>
        <taxon>Bacillati</taxon>
        <taxon>Actinomycetota</taxon>
        <taxon>Actinomycetes</taxon>
        <taxon>Micrococcales</taxon>
        <taxon>Microbacteriaceae</taxon>
        <taxon>Microbacterium</taxon>
    </lineage>
</organism>
<sequence>MTRLHLAPDTGAVEQDGIVYVAALPDGPILVLDEVPAAIWATAQEMPAEEVARHLADLTGEDLSAVQPGVTAFLDDLVRRGLLVPDGQ</sequence>
<name>A0A371NXW4_9MICO</name>